<feature type="region of interest" description="Disordered" evidence="1">
    <location>
        <begin position="113"/>
        <end position="161"/>
    </location>
</feature>
<proteinExistence type="predicted"/>
<name>A0A2H3C7V1_9AGAR</name>
<dbReference type="EMBL" id="KZ293422">
    <property type="protein sequence ID" value="PBK72203.1"/>
    <property type="molecule type" value="Genomic_DNA"/>
</dbReference>
<evidence type="ECO:0000256" key="1">
    <source>
        <dbReference type="SAM" id="MobiDB-lite"/>
    </source>
</evidence>
<dbReference type="Proteomes" id="UP000218334">
    <property type="component" value="Unassembled WGS sequence"/>
</dbReference>
<protein>
    <submittedName>
        <fullName evidence="2">Uncharacterized protein</fullName>
    </submittedName>
</protein>
<accession>A0A2H3C7V1</accession>
<evidence type="ECO:0000313" key="3">
    <source>
        <dbReference type="Proteomes" id="UP000218334"/>
    </source>
</evidence>
<sequence length="161" mass="17891">MPGLPRTVKTTLANHSPHYQKAKFGDIEGWYDDLVQTIHYIHPTFRGSKFVRATLTVSLRIPADDNHRTSSNGSTAMVFQRRPPTFSSCIWTLSLSVDVDNIEENSCLHKQALTAPRTQHPAPTTFPLERTGTHDSSSDIKSSVDGQGIYRHSCNEKGGGR</sequence>
<organism evidence="2 3">
    <name type="scientific">Armillaria solidipes</name>
    <dbReference type="NCBI Taxonomy" id="1076256"/>
    <lineage>
        <taxon>Eukaryota</taxon>
        <taxon>Fungi</taxon>
        <taxon>Dikarya</taxon>
        <taxon>Basidiomycota</taxon>
        <taxon>Agaricomycotina</taxon>
        <taxon>Agaricomycetes</taxon>
        <taxon>Agaricomycetidae</taxon>
        <taxon>Agaricales</taxon>
        <taxon>Marasmiineae</taxon>
        <taxon>Physalacriaceae</taxon>
        <taxon>Armillaria</taxon>
    </lineage>
</organism>
<reference evidence="3" key="1">
    <citation type="journal article" date="2017" name="Nat. Ecol. Evol.">
        <title>Genome expansion and lineage-specific genetic innovations in the forest pathogenic fungi Armillaria.</title>
        <authorList>
            <person name="Sipos G."/>
            <person name="Prasanna A.N."/>
            <person name="Walter M.C."/>
            <person name="O'Connor E."/>
            <person name="Balint B."/>
            <person name="Krizsan K."/>
            <person name="Kiss B."/>
            <person name="Hess J."/>
            <person name="Varga T."/>
            <person name="Slot J."/>
            <person name="Riley R."/>
            <person name="Boka B."/>
            <person name="Rigling D."/>
            <person name="Barry K."/>
            <person name="Lee J."/>
            <person name="Mihaltcheva S."/>
            <person name="LaButti K."/>
            <person name="Lipzen A."/>
            <person name="Waldron R."/>
            <person name="Moloney N.M."/>
            <person name="Sperisen C."/>
            <person name="Kredics L."/>
            <person name="Vagvoelgyi C."/>
            <person name="Patrignani A."/>
            <person name="Fitzpatrick D."/>
            <person name="Nagy I."/>
            <person name="Doyle S."/>
            <person name="Anderson J.B."/>
            <person name="Grigoriev I.V."/>
            <person name="Gueldener U."/>
            <person name="Muensterkoetter M."/>
            <person name="Nagy L.G."/>
        </authorList>
    </citation>
    <scope>NUCLEOTIDE SEQUENCE [LARGE SCALE GENOMIC DNA]</scope>
    <source>
        <strain evidence="3">28-4</strain>
    </source>
</reference>
<keyword evidence="3" id="KW-1185">Reference proteome</keyword>
<gene>
    <name evidence="2" type="ORF">ARMSODRAFT_747154</name>
</gene>
<evidence type="ECO:0000313" key="2">
    <source>
        <dbReference type="EMBL" id="PBK72203.1"/>
    </source>
</evidence>
<dbReference type="AlphaFoldDB" id="A0A2H3C7V1"/>